<keyword evidence="6 10" id="KW-0547">Nucleotide-binding</keyword>
<dbReference type="PANTHER" id="PTHR39321:SF3">
    <property type="entry name" value="PHOSPHOPANTETHEINE ADENYLYLTRANSFERASE"/>
    <property type="match status" value="1"/>
</dbReference>
<dbReference type="EMBL" id="FNZK01000013">
    <property type="protein sequence ID" value="SEJ67436.1"/>
    <property type="molecule type" value="Genomic_DNA"/>
</dbReference>
<accession>A0A1H7AR68</accession>
<evidence type="ECO:0000256" key="2">
    <source>
        <dbReference type="ARBA" id="ARBA00005019"/>
    </source>
</evidence>
<proteinExistence type="inferred from homology"/>
<evidence type="ECO:0000313" key="13">
    <source>
        <dbReference type="Proteomes" id="UP000199662"/>
    </source>
</evidence>
<evidence type="ECO:0000259" key="11">
    <source>
        <dbReference type="Pfam" id="PF01467"/>
    </source>
</evidence>
<keyword evidence="13" id="KW-1185">Reference proteome</keyword>
<protein>
    <recommendedName>
        <fullName evidence="10">Probable nicotinate-nucleotide adenylyltransferase</fullName>
        <ecNumber evidence="10">2.7.7.18</ecNumber>
    </recommendedName>
    <alternativeName>
        <fullName evidence="10">Deamido-NAD(+) diphosphorylase</fullName>
    </alternativeName>
    <alternativeName>
        <fullName evidence="10">Deamido-NAD(+) pyrophosphorylase</fullName>
    </alternativeName>
    <alternativeName>
        <fullName evidence="10">Nicotinate mononucleotide adenylyltransferase</fullName>
        <shortName evidence="10">NaMN adenylyltransferase</shortName>
    </alternativeName>
</protein>
<comment type="function">
    <text evidence="1 10">Catalyzes the reversible adenylation of nicotinate mononucleotide (NaMN) to nicotinic acid adenine dinucleotide (NaAD).</text>
</comment>
<name>A0A1H7AR68_9FIRM</name>
<evidence type="ECO:0000256" key="5">
    <source>
        <dbReference type="ARBA" id="ARBA00022695"/>
    </source>
</evidence>
<evidence type="ECO:0000256" key="8">
    <source>
        <dbReference type="ARBA" id="ARBA00023027"/>
    </source>
</evidence>
<evidence type="ECO:0000256" key="7">
    <source>
        <dbReference type="ARBA" id="ARBA00022840"/>
    </source>
</evidence>
<organism evidence="12 13">
    <name type="scientific">Propionispira arboris</name>
    <dbReference type="NCBI Taxonomy" id="84035"/>
    <lineage>
        <taxon>Bacteria</taxon>
        <taxon>Bacillati</taxon>
        <taxon>Bacillota</taxon>
        <taxon>Negativicutes</taxon>
        <taxon>Selenomonadales</taxon>
        <taxon>Selenomonadaceae</taxon>
        <taxon>Propionispira</taxon>
    </lineage>
</organism>
<dbReference type="CDD" id="cd02165">
    <property type="entry name" value="NMNAT"/>
    <property type="match status" value="1"/>
</dbReference>
<comment type="pathway">
    <text evidence="2 10">Cofactor biosynthesis; NAD(+) biosynthesis; deamido-NAD(+) from nicotinate D-ribonucleotide: step 1/1.</text>
</comment>
<dbReference type="GO" id="GO:0005524">
    <property type="term" value="F:ATP binding"/>
    <property type="evidence" value="ECO:0007669"/>
    <property type="project" value="UniProtKB-KW"/>
</dbReference>
<dbReference type="InterPro" id="IPR014729">
    <property type="entry name" value="Rossmann-like_a/b/a_fold"/>
</dbReference>
<evidence type="ECO:0000256" key="3">
    <source>
        <dbReference type="ARBA" id="ARBA00022642"/>
    </source>
</evidence>
<evidence type="ECO:0000256" key="6">
    <source>
        <dbReference type="ARBA" id="ARBA00022741"/>
    </source>
</evidence>
<feature type="domain" description="Cytidyltransferase-like" evidence="11">
    <location>
        <begin position="9"/>
        <end position="176"/>
    </location>
</feature>
<dbReference type="RefSeq" id="WP_091832572.1">
    <property type="nucleotide sequence ID" value="NZ_FNZK01000013.1"/>
</dbReference>
<dbReference type="GO" id="GO:0004515">
    <property type="term" value="F:nicotinate-nucleotide adenylyltransferase activity"/>
    <property type="evidence" value="ECO:0007669"/>
    <property type="project" value="UniProtKB-UniRule"/>
</dbReference>
<dbReference type="STRING" id="84035.SAMN05660742_11381"/>
<dbReference type="InterPro" id="IPR005248">
    <property type="entry name" value="NadD/NMNAT"/>
</dbReference>
<dbReference type="HAMAP" id="MF_00244">
    <property type="entry name" value="NaMN_adenylyltr"/>
    <property type="match status" value="1"/>
</dbReference>
<dbReference type="InterPro" id="IPR004821">
    <property type="entry name" value="Cyt_trans-like"/>
</dbReference>
<keyword evidence="3 10" id="KW-0662">Pyridine nucleotide biosynthesis</keyword>
<dbReference type="NCBIfam" id="NF000840">
    <property type="entry name" value="PRK00071.1-3"/>
    <property type="match status" value="1"/>
</dbReference>
<dbReference type="Proteomes" id="UP000199662">
    <property type="component" value="Unassembled WGS sequence"/>
</dbReference>
<keyword evidence="8 10" id="KW-0520">NAD</keyword>
<evidence type="ECO:0000256" key="4">
    <source>
        <dbReference type="ARBA" id="ARBA00022679"/>
    </source>
</evidence>
<keyword evidence="4 10" id="KW-0808">Transferase</keyword>
<dbReference type="EC" id="2.7.7.18" evidence="10"/>
<dbReference type="NCBIfam" id="TIGR00482">
    <property type="entry name" value="nicotinate (nicotinamide) nucleotide adenylyltransferase"/>
    <property type="match status" value="1"/>
</dbReference>
<reference evidence="12 13" key="1">
    <citation type="submission" date="2016-10" db="EMBL/GenBank/DDBJ databases">
        <authorList>
            <person name="de Groot N.N."/>
        </authorList>
    </citation>
    <scope>NUCLEOTIDE SEQUENCE [LARGE SCALE GENOMIC DNA]</scope>
    <source>
        <strain evidence="12 13">DSM 2179</strain>
    </source>
</reference>
<gene>
    <name evidence="10" type="primary">nadD</name>
    <name evidence="12" type="ORF">SAMN05660742_11381</name>
</gene>
<dbReference type="UniPathway" id="UPA00253">
    <property type="reaction ID" value="UER00332"/>
</dbReference>
<evidence type="ECO:0000256" key="1">
    <source>
        <dbReference type="ARBA" id="ARBA00002324"/>
    </source>
</evidence>
<dbReference type="Pfam" id="PF01467">
    <property type="entry name" value="CTP_transf_like"/>
    <property type="match status" value="1"/>
</dbReference>
<comment type="catalytic activity">
    <reaction evidence="9 10">
        <text>nicotinate beta-D-ribonucleotide + ATP + H(+) = deamido-NAD(+) + diphosphate</text>
        <dbReference type="Rhea" id="RHEA:22860"/>
        <dbReference type="ChEBI" id="CHEBI:15378"/>
        <dbReference type="ChEBI" id="CHEBI:30616"/>
        <dbReference type="ChEBI" id="CHEBI:33019"/>
        <dbReference type="ChEBI" id="CHEBI:57502"/>
        <dbReference type="ChEBI" id="CHEBI:58437"/>
        <dbReference type="EC" id="2.7.7.18"/>
    </reaction>
</comment>
<evidence type="ECO:0000256" key="10">
    <source>
        <dbReference type="HAMAP-Rule" id="MF_00244"/>
    </source>
</evidence>
<comment type="similarity">
    <text evidence="10">Belongs to the NadD family.</text>
</comment>
<dbReference type="AlphaFoldDB" id="A0A1H7AR68"/>
<dbReference type="NCBIfam" id="TIGR00125">
    <property type="entry name" value="cyt_tran_rel"/>
    <property type="match status" value="1"/>
</dbReference>
<dbReference type="GO" id="GO:0009435">
    <property type="term" value="P:NAD+ biosynthetic process"/>
    <property type="evidence" value="ECO:0007669"/>
    <property type="project" value="UniProtKB-UniRule"/>
</dbReference>
<dbReference type="SUPFAM" id="SSF52374">
    <property type="entry name" value="Nucleotidylyl transferase"/>
    <property type="match status" value="1"/>
</dbReference>
<evidence type="ECO:0000313" key="12">
    <source>
        <dbReference type="EMBL" id="SEJ67436.1"/>
    </source>
</evidence>
<sequence>MQAIRRIGIMGGTFDPIHMGHLVTADAARMEYGLDQVVLIPDTCPPHKQQMAVTSVQHRYRMALLATDSNLYFNVLPLVEINGPSYTIDTVKSLKKNYGENTELYLIIGSDLIRSLPHWYGIDELLCLCKVIVAPRQGSIGAIKAVIHHFGETGKRRIFRLKTPELEISSTEIREKVRAGKSICYIVPENVEHYINKEKLYRSY</sequence>
<keyword evidence="5 10" id="KW-0548">Nucleotidyltransferase</keyword>
<evidence type="ECO:0000256" key="9">
    <source>
        <dbReference type="ARBA" id="ARBA00048721"/>
    </source>
</evidence>
<dbReference type="PANTHER" id="PTHR39321">
    <property type="entry name" value="NICOTINATE-NUCLEOTIDE ADENYLYLTRANSFERASE-RELATED"/>
    <property type="match status" value="1"/>
</dbReference>
<keyword evidence="7 10" id="KW-0067">ATP-binding</keyword>
<dbReference type="Gene3D" id="3.40.50.620">
    <property type="entry name" value="HUPs"/>
    <property type="match status" value="1"/>
</dbReference>